<dbReference type="Pfam" id="PF03548">
    <property type="entry name" value="LolA"/>
    <property type="match status" value="1"/>
</dbReference>
<dbReference type="CDD" id="cd16325">
    <property type="entry name" value="LolA"/>
    <property type="match status" value="1"/>
</dbReference>
<feature type="chain" id="PRO_5017092640" description="Outer-membrane lipoprotein carrier protein" evidence="10">
    <location>
        <begin position="23"/>
        <end position="206"/>
    </location>
</feature>
<comment type="subcellular location">
    <subcellularLocation>
        <location evidence="1 10">Periplasm</location>
    </subcellularLocation>
</comment>
<proteinExistence type="inferred from homology"/>
<dbReference type="AlphaFoldDB" id="A0A370CHQ3"/>
<evidence type="ECO:0000313" key="12">
    <source>
        <dbReference type="Proteomes" id="UP000226429"/>
    </source>
</evidence>
<name>A0A370CHQ3_9COXI</name>
<keyword evidence="7 10" id="KW-0574">Periplasm</keyword>
<comment type="caution">
    <text evidence="11">The sequence shown here is derived from an EMBL/GenBank/DDBJ whole genome shotgun (WGS) entry which is preliminary data.</text>
</comment>
<evidence type="ECO:0000256" key="8">
    <source>
        <dbReference type="ARBA" id="ARBA00022927"/>
    </source>
</evidence>
<dbReference type="HAMAP" id="MF_00240">
    <property type="entry name" value="LolA"/>
    <property type="match status" value="1"/>
</dbReference>
<evidence type="ECO:0000256" key="9">
    <source>
        <dbReference type="ARBA" id="ARBA00023186"/>
    </source>
</evidence>
<dbReference type="InterPro" id="IPR018323">
    <property type="entry name" value="OM_lipoprot_carrier_LolA_Pbac"/>
</dbReference>
<evidence type="ECO:0000256" key="5">
    <source>
        <dbReference type="ARBA" id="ARBA00022448"/>
    </source>
</evidence>
<reference evidence="11 12" key="1">
    <citation type="journal article" date="2017" name="Int. J. Syst. Evol. Microbiol.">
        <title>Aquarickettsiella crustaci n. gen. n. sp. (Gammaproteobacteria: Legionellales: Coxiellaceae); a bacterial pathogen of the freshwater crustacean: Gammarus fossarum (Malacostraca: Amphipoda).</title>
        <authorList>
            <person name="Bojko J."/>
            <person name="Dunn A.M."/>
            <person name="Stebbing P.D."/>
            <person name="Van Aerle R."/>
            <person name="Bacela-Spychalska K."/>
            <person name="Bean T.P."/>
            <person name="Stentiford G.D."/>
        </authorList>
    </citation>
    <scope>NUCLEOTIDE SEQUENCE [LARGE SCALE GENOMIC DNA]</scope>
    <source>
        <strain evidence="11">RA15029</strain>
    </source>
</reference>
<gene>
    <name evidence="10 11" type="primary">lolA</name>
    <name evidence="11" type="ORF">CFE62_004010</name>
</gene>
<comment type="subunit">
    <text evidence="3 10">Monomer.</text>
</comment>
<dbReference type="InterPro" id="IPR004564">
    <property type="entry name" value="OM_lipoprot_carrier_LolA-like"/>
</dbReference>
<evidence type="ECO:0000256" key="6">
    <source>
        <dbReference type="ARBA" id="ARBA00022729"/>
    </source>
</evidence>
<evidence type="ECO:0000256" key="4">
    <source>
        <dbReference type="ARBA" id="ARBA00014035"/>
    </source>
</evidence>
<protein>
    <recommendedName>
        <fullName evidence="4 10">Outer-membrane lipoprotein carrier protein</fullName>
    </recommendedName>
</protein>
<evidence type="ECO:0000313" key="11">
    <source>
        <dbReference type="EMBL" id="RDH40402.1"/>
    </source>
</evidence>
<feature type="signal peptide" evidence="10">
    <location>
        <begin position="1"/>
        <end position="22"/>
    </location>
</feature>
<organism evidence="11 12">
    <name type="scientific">Candidatus Aquirickettsiella gammari</name>
    <dbReference type="NCBI Taxonomy" id="2016198"/>
    <lineage>
        <taxon>Bacteria</taxon>
        <taxon>Pseudomonadati</taxon>
        <taxon>Pseudomonadota</taxon>
        <taxon>Gammaproteobacteria</taxon>
        <taxon>Legionellales</taxon>
        <taxon>Coxiellaceae</taxon>
        <taxon>Candidatus Aquirickettsiella</taxon>
    </lineage>
</organism>
<reference evidence="11 12" key="2">
    <citation type="journal article" date="2018" name="J. Invertebr. Pathol.">
        <title>'Candidatus Aquirickettsiella gammari' (Gammaproteobacteria: Legionellales: Coxiellaceae): A bacterial pathogen of the freshwater crustacean Gammarus fossarum (Malacostraca: Amphipoda).</title>
        <authorList>
            <person name="Bojko J."/>
            <person name="Dunn A.M."/>
            <person name="Stebbing P.D."/>
            <person name="van Aerle R."/>
            <person name="Bacela-Spychalska K."/>
            <person name="Bean T.P."/>
            <person name="Urrutia A."/>
            <person name="Stentiford G.D."/>
        </authorList>
    </citation>
    <scope>NUCLEOTIDE SEQUENCE [LARGE SCALE GENOMIC DNA]</scope>
    <source>
        <strain evidence="11">RA15029</strain>
    </source>
</reference>
<comment type="function">
    <text evidence="10">Participates in the translocation of lipoproteins from the inner membrane to the outer membrane. Only forms a complex with a lipoprotein if the residue after the N-terminal Cys is not an aspartate (The Asp acts as a targeting signal to indicate that the lipoprotein should stay in the inner membrane).</text>
</comment>
<evidence type="ECO:0000256" key="3">
    <source>
        <dbReference type="ARBA" id="ARBA00011245"/>
    </source>
</evidence>
<keyword evidence="12" id="KW-1185">Reference proteome</keyword>
<keyword evidence="6 10" id="KW-0732">Signal</keyword>
<keyword evidence="9 10" id="KW-0143">Chaperone</keyword>
<dbReference type="PANTHER" id="PTHR35869">
    <property type="entry name" value="OUTER-MEMBRANE LIPOPROTEIN CARRIER PROTEIN"/>
    <property type="match status" value="1"/>
</dbReference>
<keyword evidence="11" id="KW-0449">Lipoprotein</keyword>
<keyword evidence="8 10" id="KW-0653">Protein transport</keyword>
<dbReference type="EMBL" id="NMOS02000009">
    <property type="protein sequence ID" value="RDH40402.1"/>
    <property type="molecule type" value="Genomic_DNA"/>
</dbReference>
<dbReference type="GO" id="GO:0044874">
    <property type="term" value="P:lipoprotein localization to outer membrane"/>
    <property type="evidence" value="ECO:0007669"/>
    <property type="project" value="UniProtKB-UniRule"/>
</dbReference>
<dbReference type="GO" id="GO:0030288">
    <property type="term" value="C:outer membrane-bounded periplasmic space"/>
    <property type="evidence" value="ECO:0007669"/>
    <property type="project" value="TreeGrafter"/>
</dbReference>
<dbReference type="GO" id="GO:0042953">
    <property type="term" value="P:lipoprotein transport"/>
    <property type="evidence" value="ECO:0007669"/>
    <property type="project" value="InterPro"/>
</dbReference>
<dbReference type="InterPro" id="IPR029046">
    <property type="entry name" value="LolA/LolB/LppX"/>
</dbReference>
<sequence length="206" mass="23412" precursor="true">MKFLKRILSLIIILVPMQTVWAATADELTQLLNNLKSSKADFTQTIMNGRGQILQQTSGTMTLQRPGRFRWEVRVPNRQLLIADGQRIWFYDVDLQQVTIQKQQTASANSPAALLSEAPKNLAAHFIISPLIDAQGFHLVPKDKKAIFQSISLIFQQNKLREMRLIDKLGQQTVVNFSQVELNPYLASQTFHFIIPTNKNIELVKG</sequence>
<dbReference type="PANTHER" id="PTHR35869:SF1">
    <property type="entry name" value="OUTER-MEMBRANE LIPOPROTEIN CARRIER PROTEIN"/>
    <property type="match status" value="1"/>
</dbReference>
<dbReference type="NCBIfam" id="TIGR00547">
    <property type="entry name" value="lolA"/>
    <property type="match status" value="1"/>
</dbReference>
<comment type="similarity">
    <text evidence="2 10">Belongs to the LolA family.</text>
</comment>
<dbReference type="Gene3D" id="2.50.20.10">
    <property type="entry name" value="Lipoprotein localisation LolA/LolB/LppX"/>
    <property type="match status" value="1"/>
</dbReference>
<dbReference type="SUPFAM" id="SSF89392">
    <property type="entry name" value="Prokaryotic lipoproteins and lipoprotein localization factors"/>
    <property type="match status" value="1"/>
</dbReference>
<evidence type="ECO:0000256" key="10">
    <source>
        <dbReference type="HAMAP-Rule" id="MF_00240"/>
    </source>
</evidence>
<evidence type="ECO:0000256" key="1">
    <source>
        <dbReference type="ARBA" id="ARBA00004418"/>
    </source>
</evidence>
<keyword evidence="5 10" id="KW-0813">Transport</keyword>
<dbReference type="Proteomes" id="UP000226429">
    <property type="component" value="Unassembled WGS sequence"/>
</dbReference>
<accession>A0A370CHQ3</accession>
<evidence type="ECO:0000256" key="7">
    <source>
        <dbReference type="ARBA" id="ARBA00022764"/>
    </source>
</evidence>
<evidence type="ECO:0000256" key="2">
    <source>
        <dbReference type="ARBA" id="ARBA00007615"/>
    </source>
</evidence>